<protein>
    <recommendedName>
        <fullName evidence="3">FeS cluster biogenesis domain-containing protein</fullName>
    </recommendedName>
</protein>
<dbReference type="OrthoDB" id="147166at2157"/>
<reference evidence="1 2" key="1">
    <citation type="journal article" date="2013" name="Nature">
        <title>Anaerobic oxidation of methane coupled to nitrate reduction in a novel archaeal lineage.</title>
        <authorList>
            <person name="Haroon M.F."/>
            <person name="Hu S."/>
            <person name="Shi Y."/>
            <person name="Imelfort M."/>
            <person name="Keller J."/>
            <person name="Hugenholtz P."/>
            <person name="Yuan Z."/>
            <person name="Tyson G.W."/>
        </authorList>
    </citation>
    <scope>NUCLEOTIDE SEQUENCE [LARGE SCALE GENOMIC DNA]</scope>
    <source>
        <strain evidence="1 2">ANME-2d</strain>
    </source>
</reference>
<comment type="caution">
    <text evidence="1">The sequence shown here is derived from an EMBL/GenBank/DDBJ whole genome shotgun (WGS) entry which is preliminary data.</text>
</comment>
<evidence type="ECO:0000313" key="2">
    <source>
        <dbReference type="Proteomes" id="UP000027153"/>
    </source>
</evidence>
<dbReference type="RefSeq" id="WP_048091507.1">
    <property type="nucleotide sequence ID" value="NZ_JMIY01000005.1"/>
</dbReference>
<organism evidence="1 2">
    <name type="scientific">Candidatus Methanoperedens nitratireducens</name>
    <dbReference type="NCBI Taxonomy" id="1392998"/>
    <lineage>
        <taxon>Archaea</taxon>
        <taxon>Methanobacteriati</taxon>
        <taxon>Methanobacteriota</taxon>
        <taxon>Stenosarchaea group</taxon>
        <taxon>Methanomicrobia</taxon>
        <taxon>Methanosarcinales</taxon>
        <taxon>ANME-2 cluster</taxon>
        <taxon>Candidatus Methanoperedentaceae</taxon>
        <taxon>Candidatus Methanoperedens</taxon>
    </lineage>
</organism>
<dbReference type="EMBL" id="JMIY01000005">
    <property type="protein sequence ID" value="KCZ71516.1"/>
    <property type="molecule type" value="Genomic_DNA"/>
</dbReference>
<dbReference type="InterPro" id="IPR035903">
    <property type="entry name" value="HesB-like_dom_sf"/>
</dbReference>
<dbReference type="Proteomes" id="UP000027153">
    <property type="component" value="Unassembled WGS sequence"/>
</dbReference>
<dbReference type="AlphaFoldDB" id="A0A062UWZ6"/>
<keyword evidence="2" id="KW-1185">Reference proteome</keyword>
<sequence length="90" mass="10002">MSRFIIDDKAVEFIKETLKKEDAQAVRIFISGGGCCRRLEIIPVKKALSGDATYTRGGITVHIEKGLVDNASTVEINFDEQKGLLINLYE</sequence>
<proteinExistence type="predicted"/>
<dbReference type="Gene3D" id="2.60.300.12">
    <property type="entry name" value="HesB-like domain"/>
    <property type="match status" value="1"/>
</dbReference>
<gene>
    <name evidence="1" type="ORF">ANME2D_02248</name>
</gene>
<evidence type="ECO:0000313" key="1">
    <source>
        <dbReference type="EMBL" id="KCZ71516.1"/>
    </source>
</evidence>
<accession>A0A062UWZ6</accession>
<name>A0A062UWZ6_9EURY</name>
<dbReference type="SUPFAM" id="SSF89360">
    <property type="entry name" value="HesB-like domain"/>
    <property type="match status" value="1"/>
</dbReference>
<evidence type="ECO:0008006" key="3">
    <source>
        <dbReference type="Google" id="ProtNLM"/>
    </source>
</evidence>